<evidence type="ECO:0000256" key="7">
    <source>
        <dbReference type="ARBA" id="ARBA00023049"/>
    </source>
</evidence>
<evidence type="ECO:0000256" key="1">
    <source>
        <dbReference type="ARBA" id="ARBA00001947"/>
    </source>
</evidence>
<comment type="similarity">
    <text evidence="2">Belongs to the peptidase M13 family.</text>
</comment>
<dbReference type="InterPro" id="IPR008753">
    <property type="entry name" value="Peptidase_M13_N"/>
</dbReference>
<feature type="chain" id="PRO_5015689532" evidence="8">
    <location>
        <begin position="16"/>
        <end position="689"/>
    </location>
</feature>
<keyword evidence="5" id="KW-0378">Hydrolase</keyword>
<dbReference type="CDD" id="cd08662">
    <property type="entry name" value="M13"/>
    <property type="match status" value="1"/>
</dbReference>
<dbReference type="Gene3D" id="3.40.390.10">
    <property type="entry name" value="Collagenase (Catalytic Domain)"/>
    <property type="match status" value="1"/>
</dbReference>
<dbReference type="InterPro" id="IPR000718">
    <property type="entry name" value="Peptidase_M13"/>
</dbReference>
<dbReference type="EMBL" id="PJCH01000011">
    <property type="protein sequence ID" value="PQA86839.1"/>
    <property type="molecule type" value="Genomic_DNA"/>
</dbReference>
<feature type="domain" description="Peptidase M13 C-terminal" evidence="9">
    <location>
        <begin position="485"/>
        <end position="686"/>
    </location>
</feature>
<feature type="signal peptide" evidence="8">
    <location>
        <begin position="1"/>
        <end position="15"/>
    </location>
</feature>
<keyword evidence="7" id="KW-0482">Metalloprotease</keyword>
<dbReference type="GO" id="GO:0005886">
    <property type="term" value="C:plasma membrane"/>
    <property type="evidence" value="ECO:0007669"/>
    <property type="project" value="TreeGrafter"/>
</dbReference>
<evidence type="ECO:0000256" key="8">
    <source>
        <dbReference type="SAM" id="SignalP"/>
    </source>
</evidence>
<dbReference type="Pfam" id="PF05649">
    <property type="entry name" value="Peptidase_M13_N"/>
    <property type="match status" value="1"/>
</dbReference>
<comment type="cofactor">
    <cofactor evidence="1">
        <name>Zn(2+)</name>
        <dbReference type="ChEBI" id="CHEBI:29105"/>
    </cofactor>
</comment>
<dbReference type="OrthoDB" id="9775677at2"/>
<evidence type="ECO:0000256" key="3">
    <source>
        <dbReference type="ARBA" id="ARBA00022670"/>
    </source>
</evidence>
<dbReference type="AlphaFoldDB" id="A0A2S7K2W2"/>
<dbReference type="PRINTS" id="PR00786">
    <property type="entry name" value="NEPRILYSIN"/>
</dbReference>
<evidence type="ECO:0000259" key="9">
    <source>
        <dbReference type="Pfam" id="PF01431"/>
    </source>
</evidence>
<dbReference type="Proteomes" id="UP000239504">
    <property type="component" value="Unassembled WGS sequence"/>
</dbReference>
<gene>
    <name evidence="11" type="ORF">CW354_15275</name>
</gene>
<evidence type="ECO:0000256" key="5">
    <source>
        <dbReference type="ARBA" id="ARBA00022801"/>
    </source>
</evidence>
<name>A0A2S7K2W2_9PROT</name>
<dbReference type="Gene3D" id="1.10.1380.10">
    <property type="entry name" value="Neutral endopeptidase , domain2"/>
    <property type="match status" value="1"/>
</dbReference>
<keyword evidence="8" id="KW-0732">Signal</keyword>
<dbReference type="GO" id="GO:0046872">
    <property type="term" value="F:metal ion binding"/>
    <property type="evidence" value="ECO:0007669"/>
    <property type="project" value="UniProtKB-KW"/>
</dbReference>
<organism evidence="11 12">
    <name type="scientific">Hyphococcus luteus</name>
    <dbReference type="NCBI Taxonomy" id="2058213"/>
    <lineage>
        <taxon>Bacteria</taxon>
        <taxon>Pseudomonadati</taxon>
        <taxon>Pseudomonadota</taxon>
        <taxon>Alphaproteobacteria</taxon>
        <taxon>Parvularculales</taxon>
        <taxon>Parvularculaceae</taxon>
        <taxon>Hyphococcus</taxon>
    </lineage>
</organism>
<dbReference type="GO" id="GO:0004222">
    <property type="term" value="F:metalloendopeptidase activity"/>
    <property type="evidence" value="ECO:0007669"/>
    <property type="project" value="InterPro"/>
</dbReference>
<dbReference type="PANTHER" id="PTHR11733:SF167">
    <property type="entry name" value="FI17812P1-RELATED"/>
    <property type="match status" value="1"/>
</dbReference>
<evidence type="ECO:0000256" key="4">
    <source>
        <dbReference type="ARBA" id="ARBA00022723"/>
    </source>
</evidence>
<dbReference type="SUPFAM" id="SSF55486">
    <property type="entry name" value="Metalloproteases ('zincins'), catalytic domain"/>
    <property type="match status" value="1"/>
</dbReference>
<evidence type="ECO:0000256" key="6">
    <source>
        <dbReference type="ARBA" id="ARBA00022833"/>
    </source>
</evidence>
<dbReference type="InterPro" id="IPR018497">
    <property type="entry name" value="Peptidase_M13_C"/>
</dbReference>
<dbReference type="InterPro" id="IPR024079">
    <property type="entry name" value="MetalloPept_cat_dom_sf"/>
</dbReference>
<dbReference type="PANTHER" id="PTHR11733">
    <property type="entry name" value="ZINC METALLOPROTEASE FAMILY M13 NEPRILYSIN-RELATED"/>
    <property type="match status" value="1"/>
</dbReference>
<dbReference type="Pfam" id="PF01431">
    <property type="entry name" value="Peptidase_M13"/>
    <property type="match status" value="1"/>
</dbReference>
<sequence length="689" mass="76796">MKKLFLCGAAAFALAACGQQGGESQDARADKTETAAVETTPELGDWGVETDDIDPEVDPGDDFFRYVNGKWLDTFEIPEEYSSYGSFTVLFERSEDRVKKIIEDAAASDAPKGSLEQKIGDFYAAYLDTDAIDAKGFAVVADDFAAIDALQTHEDVARLMGDPGFGADTPVGAYVGVDAKRTDRYITYITQSGLGLPNRDYYLDDKFADKRPKYIAYIEKALSLAGVENAGEKAQAIFDLEKRMAEAHWEPAKQRNRDLTYNLKSIDELKAFAPEMPWDVMLETAGLGGETQFVVREDDAIQALAEIFADTPVETWKAYLKFHDLNDHADVLPSDLDEARFEFFGTELRGTPKQRERWKRGVAAVNGAMGEAVGKVYVEHYFPPSSKKQMEALVANLRTALKERIATLDWMGEDTKAQALEKLSKFTPKIGYPDKWRDYSDLDVNPGEAFANDKNAGAFQWNWSVSRLGGPVDETEWGMTPQTVNAYYSPPRNEIVFPAAILQAPFFDPNADPAVNYGGIGAVIGHEIGHGFDDQGRKSDGDGVLRDWWTEQDAANFHKLTDKLGAQYETYEPVPGFPINPELTMGENIGDVGGLAMAYHAYKLSLNGQEAPEIDGFTGDQRFFLAWAQVWKRLNREEALKNQVATDPHSPAQYRVNGVVRNMDAWYDAFTVTEEDDLYLPPEDRVQIW</sequence>
<dbReference type="RefSeq" id="WP_104830956.1">
    <property type="nucleotide sequence ID" value="NZ_PJCH01000011.1"/>
</dbReference>
<dbReference type="PROSITE" id="PS51885">
    <property type="entry name" value="NEPRILYSIN"/>
    <property type="match status" value="1"/>
</dbReference>
<accession>A0A2S7K2W2</accession>
<dbReference type="GO" id="GO:0016485">
    <property type="term" value="P:protein processing"/>
    <property type="evidence" value="ECO:0007669"/>
    <property type="project" value="TreeGrafter"/>
</dbReference>
<evidence type="ECO:0000259" key="10">
    <source>
        <dbReference type="Pfam" id="PF05649"/>
    </source>
</evidence>
<keyword evidence="6" id="KW-0862">Zinc</keyword>
<feature type="domain" description="Peptidase M13 N-terminal" evidence="10">
    <location>
        <begin position="59"/>
        <end position="433"/>
    </location>
</feature>
<keyword evidence="12" id="KW-1185">Reference proteome</keyword>
<reference evidence="11 12" key="1">
    <citation type="submission" date="2017-12" db="EMBL/GenBank/DDBJ databases">
        <authorList>
            <person name="Hurst M.R.H."/>
        </authorList>
    </citation>
    <scope>NUCLEOTIDE SEQUENCE [LARGE SCALE GENOMIC DNA]</scope>
    <source>
        <strain evidence="11 12">SY-3-19</strain>
    </source>
</reference>
<keyword evidence="4" id="KW-0479">Metal-binding</keyword>
<proteinExistence type="inferred from homology"/>
<dbReference type="PROSITE" id="PS51257">
    <property type="entry name" value="PROKAR_LIPOPROTEIN"/>
    <property type="match status" value="1"/>
</dbReference>
<comment type="caution">
    <text evidence="11">The sequence shown here is derived from an EMBL/GenBank/DDBJ whole genome shotgun (WGS) entry which is preliminary data.</text>
</comment>
<keyword evidence="3" id="KW-0645">Protease</keyword>
<evidence type="ECO:0000256" key="2">
    <source>
        <dbReference type="ARBA" id="ARBA00007357"/>
    </source>
</evidence>
<evidence type="ECO:0000313" key="11">
    <source>
        <dbReference type="EMBL" id="PQA86839.1"/>
    </source>
</evidence>
<dbReference type="InterPro" id="IPR042089">
    <property type="entry name" value="Peptidase_M13_dom_2"/>
</dbReference>
<evidence type="ECO:0000313" key="12">
    <source>
        <dbReference type="Proteomes" id="UP000239504"/>
    </source>
</evidence>
<protein>
    <submittedName>
        <fullName evidence="11">Peptidase M13</fullName>
    </submittedName>
</protein>